<reference evidence="10 11" key="1">
    <citation type="submission" date="2020-02" db="EMBL/GenBank/DDBJ databases">
        <authorList>
            <person name="Li X.-J."/>
            <person name="Han X.-M."/>
        </authorList>
    </citation>
    <scope>NUCLEOTIDE SEQUENCE [LARGE SCALE GENOMIC DNA]</scope>
    <source>
        <strain evidence="10 11">CCTCC AB 2017055</strain>
    </source>
</reference>
<dbReference type="InterPro" id="IPR001882">
    <property type="entry name" value="Biotin_BS"/>
</dbReference>
<dbReference type="PROSITE" id="PS00188">
    <property type="entry name" value="BIOTIN"/>
    <property type="match status" value="1"/>
</dbReference>
<evidence type="ECO:0000259" key="9">
    <source>
        <dbReference type="PROSITE" id="PS50968"/>
    </source>
</evidence>
<dbReference type="UniPathway" id="UPA00094"/>
<keyword evidence="5 8" id="KW-0443">Lipid metabolism</keyword>
<dbReference type="FunFam" id="2.40.50.100:FF:000003">
    <property type="entry name" value="Acetyl-CoA carboxylase biotin carboxyl carrier protein"/>
    <property type="match status" value="1"/>
</dbReference>
<evidence type="ECO:0000256" key="8">
    <source>
        <dbReference type="RuleBase" id="RU364072"/>
    </source>
</evidence>
<dbReference type="GO" id="GO:0009317">
    <property type="term" value="C:acetyl-CoA carboxylase complex"/>
    <property type="evidence" value="ECO:0007669"/>
    <property type="project" value="InterPro"/>
</dbReference>
<evidence type="ECO:0000256" key="6">
    <source>
        <dbReference type="ARBA" id="ARBA00023160"/>
    </source>
</evidence>
<evidence type="ECO:0000256" key="3">
    <source>
        <dbReference type="ARBA" id="ARBA00022516"/>
    </source>
</evidence>
<dbReference type="Pfam" id="PF00364">
    <property type="entry name" value="Biotin_lipoyl"/>
    <property type="match status" value="1"/>
</dbReference>
<gene>
    <name evidence="10" type="primary">accB</name>
    <name evidence="10" type="ORF">G1H10_03230</name>
</gene>
<dbReference type="GO" id="GO:0006633">
    <property type="term" value="P:fatty acid biosynthetic process"/>
    <property type="evidence" value="ECO:0007669"/>
    <property type="project" value="UniProtKB-UniPathway"/>
</dbReference>
<evidence type="ECO:0000313" key="10">
    <source>
        <dbReference type="EMBL" id="NED99175.1"/>
    </source>
</evidence>
<dbReference type="NCBIfam" id="TIGR00531">
    <property type="entry name" value="BCCP"/>
    <property type="match status" value="1"/>
</dbReference>
<dbReference type="AlphaFoldDB" id="A0A6L9S1T9"/>
<evidence type="ECO:0000256" key="5">
    <source>
        <dbReference type="ARBA" id="ARBA00023098"/>
    </source>
</evidence>
<dbReference type="PANTHER" id="PTHR45266">
    <property type="entry name" value="OXALOACETATE DECARBOXYLASE ALPHA CHAIN"/>
    <property type="match status" value="1"/>
</dbReference>
<dbReference type="InterPro" id="IPR000089">
    <property type="entry name" value="Biotin_lipoyl"/>
</dbReference>
<evidence type="ECO:0000313" key="11">
    <source>
        <dbReference type="Proteomes" id="UP000475214"/>
    </source>
</evidence>
<keyword evidence="4 8" id="KW-0276">Fatty acid metabolism</keyword>
<dbReference type="GO" id="GO:0003989">
    <property type="term" value="F:acetyl-CoA carboxylase activity"/>
    <property type="evidence" value="ECO:0007669"/>
    <property type="project" value="InterPro"/>
</dbReference>
<dbReference type="SUPFAM" id="SSF51230">
    <property type="entry name" value="Single hybrid motif"/>
    <property type="match status" value="1"/>
</dbReference>
<evidence type="ECO:0000256" key="2">
    <source>
        <dbReference type="ARBA" id="ARBA00017562"/>
    </source>
</evidence>
<comment type="caution">
    <text evidence="10">The sequence shown here is derived from an EMBL/GenBank/DDBJ whole genome shotgun (WGS) entry which is preliminary data.</text>
</comment>
<accession>A0A6L9S1T9</accession>
<proteinExistence type="predicted"/>
<dbReference type="RefSeq" id="WP_163732608.1">
    <property type="nucleotide sequence ID" value="NZ_JAAGOA010000002.1"/>
</dbReference>
<evidence type="ECO:0000256" key="1">
    <source>
        <dbReference type="ARBA" id="ARBA00005194"/>
    </source>
</evidence>
<dbReference type="Gene3D" id="2.40.50.100">
    <property type="match status" value="1"/>
</dbReference>
<dbReference type="Proteomes" id="UP000475214">
    <property type="component" value="Unassembled WGS sequence"/>
</dbReference>
<keyword evidence="7 8" id="KW-0092">Biotin</keyword>
<organism evidence="10 11">
    <name type="scientific">Phytoactinopolyspora halotolerans</name>
    <dbReference type="NCBI Taxonomy" id="1981512"/>
    <lineage>
        <taxon>Bacteria</taxon>
        <taxon>Bacillati</taxon>
        <taxon>Actinomycetota</taxon>
        <taxon>Actinomycetes</taxon>
        <taxon>Jiangellales</taxon>
        <taxon>Jiangellaceae</taxon>
        <taxon>Phytoactinopolyspora</taxon>
    </lineage>
</organism>
<keyword evidence="11" id="KW-1185">Reference proteome</keyword>
<evidence type="ECO:0000256" key="7">
    <source>
        <dbReference type="ARBA" id="ARBA00023267"/>
    </source>
</evidence>
<dbReference type="InterPro" id="IPR050709">
    <property type="entry name" value="Biotin_Carboxyl_Carrier/Decarb"/>
</dbReference>
<dbReference type="InterPro" id="IPR011053">
    <property type="entry name" value="Single_hybrid_motif"/>
</dbReference>
<keyword evidence="6 8" id="KW-0275">Fatty acid biosynthesis</keyword>
<comment type="function">
    <text evidence="8">This protein is a component of the acetyl coenzyme A carboxylase complex; first, biotin carboxylase catalyzes the carboxylation of the carrier protein and then the transcarboxylase transfers the carboxyl group to form malonyl-CoA.</text>
</comment>
<dbReference type="InterPro" id="IPR001249">
    <property type="entry name" value="AcCoA_biotinCC"/>
</dbReference>
<dbReference type="PANTHER" id="PTHR45266:SF3">
    <property type="entry name" value="OXALOACETATE DECARBOXYLASE ALPHA CHAIN"/>
    <property type="match status" value="1"/>
</dbReference>
<protein>
    <recommendedName>
        <fullName evidence="2 8">Biotin carboxyl carrier protein of acetyl-CoA carboxylase</fullName>
    </recommendedName>
</protein>
<dbReference type="PRINTS" id="PR01071">
    <property type="entry name" value="ACOABIOTINCC"/>
</dbReference>
<dbReference type="CDD" id="cd06850">
    <property type="entry name" value="biotinyl_domain"/>
    <property type="match status" value="1"/>
</dbReference>
<keyword evidence="3 8" id="KW-0444">Lipid biosynthesis</keyword>
<dbReference type="PROSITE" id="PS50968">
    <property type="entry name" value="BIOTINYL_LIPOYL"/>
    <property type="match status" value="1"/>
</dbReference>
<comment type="pathway">
    <text evidence="1 8">Lipid metabolism; fatty acid biosynthesis.</text>
</comment>
<dbReference type="EMBL" id="JAAGOA010000002">
    <property type="protein sequence ID" value="NED99175.1"/>
    <property type="molecule type" value="Genomic_DNA"/>
</dbReference>
<name>A0A6L9S1T9_9ACTN</name>
<sequence length="168" mass="17629">MTAGEAELDTRAGLVTHLREEASKLISELDGRVRSVQVDAGDCAVRVEWTEPRATVVAADSPAGSVVVQPEAGDRAVADTGRTDAGTATTHAVSAPLVGTFYRRPSPEAEPFVELGDVVEAGQTLAIVEAMKLMNEIKADRPGRVSAIGPEDGDMVEFGQVLVELSTD</sequence>
<evidence type="ECO:0000256" key="4">
    <source>
        <dbReference type="ARBA" id="ARBA00022832"/>
    </source>
</evidence>
<feature type="domain" description="Lipoyl-binding" evidence="9">
    <location>
        <begin position="82"/>
        <end position="166"/>
    </location>
</feature>